<keyword evidence="1 2" id="KW-0597">Phosphoprotein</keyword>
<sequence length="124" mass="13548">MPLTTILVEDSETIRANLIPAMAELADIEVITIAETASEALLALEQHGVGWDLAVVDLFLREGSGLTVLRACQNRPSHQNVVVLTNYPTPEMRRRCLALGADAVFDKSTELEAFFAHCRSPRSG</sequence>
<name>A0ABU8WBG1_9BURK</name>
<gene>
    <name evidence="4" type="ORF">WKW80_35680</name>
</gene>
<evidence type="ECO:0000313" key="5">
    <source>
        <dbReference type="Proteomes" id="UP001363010"/>
    </source>
</evidence>
<keyword evidence="5" id="KW-1185">Reference proteome</keyword>
<dbReference type="PANTHER" id="PTHR44591:SF3">
    <property type="entry name" value="RESPONSE REGULATORY DOMAIN-CONTAINING PROTEIN"/>
    <property type="match status" value="1"/>
</dbReference>
<proteinExistence type="predicted"/>
<dbReference type="PANTHER" id="PTHR44591">
    <property type="entry name" value="STRESS RESPONSE REGULATOR PROTEIN 1"/>
    <property type="match status" value="1"/>
</dbReference>
<evidence type="ECO:0000313" key="4">
    <source>
        <dbReference type="EMBL" id="MEJ8827263.1"/>
    </source>
</evidence>
<dbReference type="PROSITE" id="PS50110">
    <property type="entry name" value="RESPONSE_REGULATORY"/>
    <property type="match status" value="1"/>
</dbReference>
<dbReference type="InterPro" id="IPR011006">
    <property type="entry name" value="CheY-like_superfamily"/>
</dbReference>
<comment type="caution">
    <text evidence="4">The sequence shown here is derived from an EMBL/GenBank/DDBJ whole genome shotgun (WGS) entry which is preliminary data.</text>
</comment>
<dbReference type="Proteomes" id="UP001363010">
    <property type="component" value="Unassembled WGS sequence"/>
</dbReference>
<accession>A0ABU8WBG1</accession>
<evidence type="ECO:0000256" key="2">
    <source>
        <dbReference type="PROSITE-ProRule" id="PRU00169"/>
    </source>
</evidence>
<dbReference type="InterPro" id="IPR001789">
    <property type="entry name" value="Sig_transdc_resp-reg_receiver"/>
</dbReference>
<dbReference type="EMBL" id="JBBKZV010000060">
    <property type="protein sequence ID" value="MEJ8827263.1"/>
    <property type="molecule type" value="Genomic_DNA"/>
</dbReference>
<reference evidence="4 5" key="1">
    <citation type="submission" date="2024-03" db="EMBL/GenBank/DDBJ databases">
        <title>Novel species of the genus Variovorax.</title>
        <authorList>
            <person name="Liu Q."/>
            <person name="Xin Y.-H."/>
        </authorList>
    </citation>
    <scope>NUCLEOTIDE SEQUENCE [LARGE SCALE GENOMIC DNA]</scope>
    <source>
        <strain evidence="4 5">KACC 18501</strain>
    </source>
</reference>
<dbReference type="Pfam" id="PF00072">
    <property type="entry name" value="Response_reg"/>
    <property type="match status" value="1"/>
</dbReference>
<evidence type="ECO:0000259" key="3">
    <source>
        <dbReference type="PROSITE" id="PS50110"/>
    </source>
</evidence>
<dbReference type="SMART" id="SM00448">
    <property type="entry name" value="REC"/>
    <property type="match status" value="1"/>
</dbReference>
<organism evidence="4 5">
    <name type="scientific">Variovorax humicola</name>
    <dbReference type="NCBI Taxonomy" id="1769758"/>
    <lineage>
        <taxon>Bacteria</taxon>
        <taxon>Pseudomonadati</taxon>
        <taxon>Pseudomonadota</taxon>
        <taxon>Betaproteobacteria</taxon>
        <taxon>Burkholderiales</taxon>
        <taxon>Comamonadaceae</taxon>
        <taxon>Variovorax</taxon>
    </lineage>
</organism>
<feature type="domain" description="Response regulatory" evidence="3">
    <location>
        <begin position="4"/>
        <end position="122"/>
    </location>
</feature>
<evidence type="ECO:0000256" key="1">
    <source>
        <dbReference type="ARBA" id="ARBA00022553"/>
    </source>
</evidence>
<dbReference type="Gene3D" id="3.40.50.2300">
    <property type="match status" value="1"/>
</dbReference>
<dbReference type="RefSeq" id="WP_340368292.1">
    <property type="nucleotide sequence ID" value="NZ_JBBKZV010000060.1"/>
</dbReference>
<dbReference type="SUPFAM" id="SSF52172">
    <property type="entry name" value="CheY-like"/>
    <property type="match status" value="1"/>
</dbReference>
<protein>
    <submittedName>
        <fullName evidence="4">Response regulator</fullName>
    </submittedName>
</protein>
<feature type="modified residue" description="4-aspartylphosphate" evidence="2">
    <location>
        <position position="57"/>
    </location>
</feature>
<dbReference type="InterPro" id="IPR050595">
    <property type="entry name" value="Bact_response_regulator"/>
</dbReference>